<protein>
    <recommendedName>
        <fullName evidence="4">F-box domain-containing protein</fullName>
    </recommendedName>
</protein>
<feature type="region of interest" description="Disordered" evidence="1">
    <location>
        <begin position="455"/>
        <end position="479"/>
    </location>
</feature>
<comment type="caution">
    <text evidence="2">The sequence shown here is derived from an EMBL/GenBank/DDBJ whole genome shotgun (WGS) entry which is preliminary data.</text>
</comment>
<dbReference type="OrthoDB" id="5427059at2759"/>
<gene>
    <name evidence="2" type="ORF">BTUL_0016g01010</name>
</gene>
<evidence type="ECO:0000313" key="3">
    <source>
        <dbReference type="Proteomes" id="UP000297777"/>
    </source>
</evidence>
<dbReference type="Proteomes" id="UP000297777">
    <property type="component" value="Unassembled WGS sequence"/>
</dbReference>
<evidence type="ECO:0000313" key="2">
    <source>
        <dbReference type="EMBL" id="TGO17633.1"/>
    </source>
</evidence>
<sequence length="479" mass="55933">MSTSQSESQLEALPTELKVQILQSLPSITSLNALANSSPQFYNIYHSEEYARILQKVLENELGREVLEDAWFMIRAARHLHLRAGNMLEDLDNRSQERLLELLTSGGNLDNSEQGITLDDMVWFSKKLPALQEVTMAFFENTIGNHPITGEPIPLSDPSAKPPSKSELCRIQRAILRIEAFTYLFSLEDSDSWAYDHAQKPRGPFSAQGLNRIHRHDWSRRRHLCDPSEEHQTIFLSRYEEWEMEEMLCVRDWYRREFGALYEEYEEEWETVWIYQEWLDGDPSRTPEEAADSEWLRENDWTDWENVSELCISKGFELLAEVKRKESGKEKVNLIYSAIDSDAIHFIDVGCFLSMTLEEWHFLRAEDETREDVSMQTLQECLKGQSAWEESGSNAGWCWVRRQWERDVLKWDKTGDYLRSWGYVMWDAWRLDALGIFGHDVDKIGRHGPKEFGGRLLSEPRASRGELLLSDSETDEDNE</sequence>
<evidence type="ECO:0008006" key="4">
    <source>
        <dbReference type="Google" id="ProtNLM"/>
    </source>
</evidence>
<organism evidence="2 3">
    <name type="scientific">Botrytis tulipae</name>
    <dbReference type="NCBI Taxonomy" id="87230"/>
    <lineage>
        <taxon>Eukaryota</taxon>
        <taxon>Fungi</taxon>
        <taxon>Dikarya</taxon>
        <taxon>Ascomycota</taxon>
        <taxon>Pezizomycotina</taxon>
        <taxon>Leotiomycetes</taxon>
        <taxon>Helotiales</taxon>
        <taxon>Sclerotiniaceae</taxon>
        <taxon>Botrytis</taxon>
    </lineage>
</organism>
<accession>A0A4Z1F4C7</accession>
<reference evidence="2 3" key="1">
    <citation type="submission" date="2017-12" db="EMBL/GenBank/DDBJ databases">
        <title>Comparative genomics of Botrytis spp.</title>
        <authorList>
            <person name="Valero-Jimenez C.A."/>
            <person name="Tapia P."/>
            <person name="Veloso J."/>
            <person name="Silva-Moreno E."/>
            <person name="Staats M."/>
            <person name="Valdes J.H."/>
            <person name="Van Kan J.A.L."/>
        </authorList>
    </citation>
    <scope>NUCLEOTIDE SEQUENCE [LARGE SCALE GENOMIC DNA]</scope>
    <source>
        <strain evidence="2 3">Bt9001</strain>
    </source>
</reference>
<dbReference type="AlphaFoldDB" id="A0A4Z1F4C7"/>
<dbReference type="EMBL" id="PQXH01000016">
    <property type="protein sequence ID" value="TGO17633.1"/>
    <property type="molecule type" value="Genomic_DNA"/>
</dbReference>
<proteinExistence type="predicted"/>
<keyword evidence="3" id="KW-1185">Reference proteome</keyword>
<name>A0A4Z1F4C7_9HELO</name>
<evidence type="ECO:0000256" key="1">
    <source>
        <dbReference type="SAM" id="MobiDB-lite"/>
    </source>
</evidence>